<dbReference type="EMBL" id="AMZN01000074">
    <property type="protein sequence ID" value="ELR69329.1"/>
    <property type="molecule type" value="Genomic_DNA"/>
</dbReference>
<dbReference type="GO" id="GO:0051082">
    <property type="term" value="F:unfolded protein binding"/>
    <property type="evidence" value="ECO:0007669"/>
    <property type="project" value="InterPro"/>
</dbReference>
<keyword evidence="2" id="KW-0732">Signal</keyword>
<evidence type="ECO:0000256" key="1">
    <source>
        <dbReference type="ARBA" id="ARBA00009091"/>
    </source>
</evidence>
<proteinExistence type="inferred from homology"/>
<evidence type="ECO:0000256" key="2">
    <source>
        <dbReference type="ARBA" id="ARBA00022729"/>
    </source>
</evidence>
<dbReference type="SUPFAM" id="SSF111384">
    <property type="entry name" value="OmpH-like"/>
    <property type="match status" value="1"/>
</dbReference>
<dbReference type="Pfam" id="PF03938">
    <property type="entry name" value="OmpH"/>
    <property type="match status" value="1"/>
</dbReference>
<dbReference type="SMART" id="SM00935">
    <property type="entry name" value="OmpH"/>
    <property type="match status" value="1"/>
</dbReference>
<keyword evidence="3" id="KW-0175">Coiled coil</keyword>
<dbReference type="GO" id="GO:0005829">
    <property type="term" value="C:cytosol"/>
    <property type="evidence" value="ECO:0007669"/>
    <property type="project" value="TreeGrafter"/>
</dbReference>
<organism evidence="5 6">
    <name type="scientific">Fulvivirga imtechensis AK7</name>
    <dbReference type="NCBI Taxonomy" id="1237149"/>
    <lineage>
        <taxon>Bacteria</taxon>
        <taxon>Pseudomonadati</taxon>
        <taxon>Bacteroidota</taxon>
        <taxon>Cytophagia</taxon>
        <taxon>Cytophagales</taxon>
        <taxon>Fulvivirgaceae</taxon>
        <taxon>Fulvivirga</taxon>
    </lineage>
</organism>
<evidence type="ECO:0008006" key="7">
    <source>
        <dbReference type="Google" id="ProtNLM"/>
    </source>
</evidence>
<dbReference type="Gene3D" id="3.30.910.20">
    <property type="entry name" value="Skp domain"/>
    <property type="match status" value="1"/>
</dbReference>
<dbReference type="InterPro" id="IPR024930">
    <property type="entry name" value="Skp_dom_sf"/>
</dbReference>
<feature type="coiled-coil region" evidence="3">
    <location>
        <begin position="64"/>
        <end position="113"/>
    </location>
</feature>
<dbReference type="STRING" id="1237149.C900_05109"/>
<dbReference type="GO" id="GO:0050821">
    <property type="term" value="P:protein stabilization"/>
    <property type="evidence" value="ECO:0007669"/>
    <property type="project" value="TreeGrafter"/>
</dbReference>
<keyword evidence="6" id="KW-1185">Reference proteome</keyword>
<dbReference type="eggNOG" id="COG2825">
    <property type="taxonomic scope" value="Bacteria"/>
</dbReference>
<evidence type="ECO:0000256" key="3">
    <source>
        <dbReference type="SAM" id="Coils"/>
    </source>
</evidence>
<reference evidence="5 6" key="1">
    <citation type="submission" date="2012-12" db="EMBL/GenBank/DDBJ databases">
        <title>Genome assembly of Fulvivirga imtechensis AK7.</title>
        <authorList>
            <person name="Nupur N."/>
            <person name="Khatri I."/>
            <person name="Kumar R."/>
            <person name="Subramanian S."/>
            <person name="Pinnaka A."/>
        </authorList>
    </citation>
    <scope>NUCLEOTIDE SEQUENCE [LARGE SCALE GENOMIC DNA]</scope>
    <source>
        <strain evidence="5 6">AK7</strain>
    </source>
</reference>
<comment type="caution">
    <text evidence="5">The sequence shown here is derived from an EMBL/GenBank/DDBJ whole genome shotgun (WGS) entry which is preliminary data.</text>
</comment>
<dbReference type="Proteomes" id="UP000011135">
    <property type="component" value="Unassembled WGS sequence"/>
</dbReference>
<comment type="similarity">
    <text evidence="1">Belongs to the Skp family.</text>
</comment>
<dbReference type="AlphaFoldDB" id="L8JP98"/>
<sequence length="198" mass="22823">MLVAVGVLYYLHFEGKKQTDQDEPEVTQTLEYTIGYINADSVLKNYDFFKEMQEKLQKKGEKLEVEYQNRAQGLQKEVNDYQRNVNNLTIGQAKALEENLMKKQQNLRLYQESLAQELMKEESKVNRELYEKVTAFIEEYSNKNGLEMVVKYNQGSDVLYANNGMDITQAVISGLNKQYKEGKTGTTTDTKADTAKVE</sequence>
<protein>
    <recommendedName>
        <fullName evidence="7">Outer membrane protein H</fullName>
    </recommendedName>
</protein>
<accession>L8JP98</accession>
<dbReference type="InterPro" id="IPR005632">
    <property type="entry name" value="Chaperone_Skp"/>
</dbReference>
<evidence type="ECO:0000313" key="5">
    <source>
        <dbReference type="EMBL" id="ELR69329.1"/>
    </source>
</evidence>
<evidence type="ECO:0000256" key="4">
    <source>
        <dbReference type="SAM" id="MobiDB-lite"/>
    </source>
</evidence>
<gene>
    <name evidence="5" type="ORF">C900_05109</name>
</gene>
<dbReference type="PANTHER" id="PTHR35089">
    <property type="entry name" value="CHAPERONE PROTEIN SKP"/>
    <property type="match status" value="1"/>
</dbReference>
<evidence type="ECO:0000313" key="6">
    <source>
        <dbReference type="Proteomes" id="UP000011135"/>
    </source>
</evidence>
<feature type="region of interest" description="Disordered" evidence="4">
    <location>
        <begin position="178"/>
        <end position="198"/>
    </location>
</feature>
<dbReference type="PANTHER" id="PTHR35089:SF1">
    <property type="entry name" value="CHAPERONE PROTEIN SKP"/>
    <property type="match status" value="1"/>
</dbReference>
<name>L8JP98_9BACT</name>